<dbReference type="Proteomes" id="UP000004633">
    <property type="component" value="Unassembled WGS sequence"/>
</dbReference>
<dbReference type="InterPro" id="IPR010611">
    <property type="entry name" value="3D_dom"/>
</dbReference>
<dbReference type="Gene3D" id="2.40.40.10">
    <property type="entry name" value="RlpA-like domain"/>
    <property type="match status" value="1"/>
</dbReference>
<proteinExistence type="predicted"/>
<keyword evidence="6" id="KW-1185">Reference proteome</keyword>
<dbReference type="EMBL" id="AECV01000009">
    <property type="protein sequence ID" value="EFW30064.1"/>
    <property type="molecule type" value="Genomic_DNA"/>
</dbReference>
<accession>E7N143</accession>
<dbReference type="AlphaFoldDB" id="E7N143"/>
<dbReference type="Gene3D" id="1.10.101.10">
    <property type="entry name" value="PGBD-like superfamily/PGBD"/>
    <property type="match status" value="1"/>
</dbReference>
<dbReference type="STRING" id="749551.HMPREF9555_00694"/>
<dbReference type="GO" id="GO:0009254">
    <property type="term" value="P:peptidoglycan turnover"/>
    <property type="evidence" value="ECO:0007669"/>
    <property type="project" value="InterPro"/>
</dbReference>
<keyword evidence="1" id="KW-0732">Signal</keyword>
<dbReference type="GO" id="GO:0004553">
    <property type="term" value="F:hydrolase activity, hydrolyzing O-glycosyl compounds"/>
    <property type="evidence" value="ECO:0007669"/>
    <property type="project" value="InterPro"/>
</dbReference>
<evidence type="ECO:0000259" key="4">
    <source>
        <dbReference type="Pfam" id="PF06725"/>
    </source>
</evidence>
<dbReference type="SUPFAM" id="SSF47090">
    <property type="entry name" value="PGBD-like"/>
    <property type="match status" value="1"/>
</dbReference>
<reference evidence="5 6" key="1">
    <citation type="submission" date="2010-08" db="EMBL/GenBank/DDBJ databases">
        <authorList>
            <person name="Weinstock G."/>
            <person name="Sodergren E."/>
            <person name="Clifton S."/>
            <person name="Fulton L."/>
            <person name="Fulton B."/>
            <person name="Courtney L."/>
            <person name="Fronick C."/>
            <person name="Harrison M."/>
            <person name="Strong C."/>
            <person name="Farmer C."/>
            <person name="Delahaunty K."/>
            <person name="Markovic C."/>
            <person name="Hall O."/>
            <person name="Minx P."/>
            <person name="Tomlinson C."/>
            <person name="Mitreva M."/>
            <person name="Hou S."/>
            <person name="Chen J."/>
            <person name="Wollam A."/>
            <person name="Pepin K.H."/>
            <person name="Johnson M."/>
            <person name="Bhonagiri V."/>
            <person name="Zhang X."/>
            <person name="Suruliraj S."/>
            <person name="Warren W."/>
            <person name="Chinwalla A."/>
            <person name="Mardis E.R."/>
            <person name="Wilson R.K."/>
        </authorList>
    </citation>
    <scope>NUCLEOTIDE SEQUENCE [LARGE SCALE GENOMIC DNA]</scope>
    <source>
        <strain evidence="5 6">F0399</strain>
    </source>
</reference>
<dbReference type="InterPro" id="IPR002477">
    <property type="entry name" value="Peptidoglycan-bd-like"/>
</dbReference>
<sequence>MQVWKLLLVAKGLLWGVRKLRERKHFRRGIIAGALIAGVIPIAIHAPAEAAHILVKEGMRGGAVQHVQELLIKAGYLEEGGADGVAGAKTRAAIERCQTDHMLVVDGICGEATYLVLSGGVPYDPVALGIRDERSEQVSRGSGRSLFVSATAYSAHDPGNGSRTAMGTPVRHGVIAVDPSVIPLGTRVFIPGYGEAVAEDVGGAIHGNRIDVAFDTHEEAIFFGWQELEIFIME</sequence>
<comment type="caution">
    <text evidence="5">The sequence shown here is derived from an EMBL/GenBank/DDBJ whole genome shotgun (WGS) entry which is preliminary data.</text>
</comment>
<evidence type="ECO:0000256" key="2">
    <source>
        <dbReference type="SAM" id="Phobius"/>
    </source>
</evidence>
<dbReference type="RefSeq" id="WP_009349372.1">
    <property type="nucleotide sequence ID" value="NZ_GL638132.1"/>
</dbReference>
<dbReference type="Pfam" id="PF01471">
    <property type="entry name" value="PG_binding_1"/>
    <property type="match status" value="1"/>
</dbReference>
<dbReference type="CDD" id="cd22786">
    <property type="entry name" value="DPBB_YuiC-like"/>
    <property type="match status" value="1"/>
</dbReference>
<dbReference type="InterPro" id="IPR036365">
    <property type="entry name" value="PGBD-like_sf"/>
</dbReference>
<dbReference type="HOGENOM" id="CLU_098269_0_0_9"/>
<organism evidence="5 6">
    <name type="scientific">Selenomonas artemidis F0399</name>
    <dbReference type="NCBI Taxonomy" id="749551"/>
    <lineage>
        <taxon>Bacteria</taxon>
        <taxon>Bacillati</taxon>
        <taxon>Bacillota</taxon>
        <taxon>Negativicutes</taxon>
        <taxon>Selenomonadales</taxon>
        <taxon>Selenomonadaceae</taxon>
        <taxon>Selenomonas</taxon>
    </lineage>
</organism>
<keyword evidence="2" id="KW-1133">Transmembrane helix</keyword>
<evidence type="ECO:0000259" key="3">
    <source>
        <dbReference type="Pfam" id="PF01471"/>
    </source>
</evidence>
<evidence type="ECO:0000313" key="6">
    <source>
        <dbReference type="Proteomes" id="UP000004633"/>
    </source>
</evidence>
<dbReference type="PANTHER" id="PTHR39160:SF4">
    <property type="entry name" value="RESUSCITATION-PROMOTING FACTOR RPFB"/>
    <property type="match status" value="1"/>
</dbReference>
<feature type="transmembrane region" description="Helical" evidence="2">
    <location>
        <begin position="29"/>
        <end position="48"/>
    </location>
</feature>
<protein>
    <submittedName>
        <fullName evidence="5">3D domain protein</fullName>
    </submittedName>
</protein>
<dbReference type="InterPro" id="IPR036366">
    <property type="entry name" value="PGBDSf"/>
</dbReference>
<dbReference type="InterPro" id="IPR036908">
    <property type="entry name" value="RlpA-like_sf"/>
</dbReference>
<dbReference type="PANTHER" id="PTHR39160">
    <property type="entry name" value="CELL WALL-BINDING PROTEIN YOCH"/>
    <property type="match status" value="1"/>
</dbReference>
<dbReference type="InterPro" id="IPR051933">
    <property type="entry name" value="Resuscitation_pf_RpfB"/>
</dbReference>
<dbReference type="SUPFAM" id="SSF50685">
    <property type="entry name" value="Barwin-like endoglucanases"/>
    <property type="match status" value="1"/>
</dbReference>
<keyword evidence="2" id="KW-0472">Membrane</keyword>
<evidence type="ECO:0000256" key="1">
    <source>
        <dbReference type="ARBA" id="ARBA00022729"/>
    </source>
</evidence>
<evidence type="ECO:0000313" key="5">
    <source>
        <dbReference type="EMBL" id="EFW30064.1"/>
    </source>
</evidence>
<dbReference type="GO" id="GO:0019867">
    <property type="term" value="C:outer membrane"/>
    <property type="evidence" value="ECO:0007669"/>
    <property type="project" value="InterPro"/>
</dbReference>
<dbReference type="Pfam" id="PF06725">
    <property type="entry name" value="3D"/>
    <property type="match status" value="1"/>
</dbReference>
<name>E7N143_9FIRM</name>
<feature type="domain" description="3D" evidence="4">
    <location>
        <begin position="174"/>
        <end position="231"/>
    </location>
</feature>
<gene>
    <name evidence="5" type="ORF">HMPREF9555_00694</name>
</gene>
<feature type="domain" description="Peptidoglycan binding-like" evidence="3">
    <location>
        <begin position="60"/>
        <end position="114"/>
    </location>
</feature>
<keyword evidence="2" id="KW-0812">Transmembrane</keyword>